<dbReference type="EMBL" id="CAJVCH010144936">
    <property type="protein sequence ID" value="CAG7727178.1"/>
    <property type="molecule type" value="Genomic_DNA"/>
</dbReference>
<evidence type="ECO:0000313" key="3">
    <source>
        <dbReference type="Proteomes" id="UP000708208"/>
    </source>
</evidence>
<evidence type="ECO:0000256" key="1">
    <source>
        <dbReference type="SAM" id="MobiDB-lite"/>
    </source>
</evidence>
<evidence type="ECO:0000313" key="2">
    <source>
        <dbReference type="EMBL" id="CAG7727178.1"/>
    </source>
</evidence>
<organism evidence="2 3">
    <name type="scientific">Allacma fusca</name>
    <dbReference type="NCBI Taxonomy" id="39272"/>
    <lineage>
        <taxon>Eukaryota</taxon>
        <taxon>Metazoa</taxon>
        <taxon>Ecdysozoa</taxon>
        <taxon>Arthropoda</taxon>
        <taxon>Hexapoda</taxon>
        <taxon>Collembola</taxon>
        <taxon>Symphypleona</taxon>
        <taxon>Sminthuridae</taxon>
        <taxon>Allacma</taxon>
    </lineage>
</organism>
<dbReference type="Proteomes" id="UP000708208">
    <property type="component" value="Unassembled WGS sequence"/>
</dbReference>
<dbReference type="AlphaFoldDB" id="A0A8J2JTL5"/>
<proteinExistence type="predicted"/>
<accession>A0A8J2JTL5</accession>
<feature type="non-terminal residue" evidence="2">
    <location>
        <position position="1"/>
    </location>
</feature>
<name>A0A8J2JTL5_9HEXA</name>
<keyword evidence="3" id="KW-1185">Reference proteome</keyword>
<sequence length="81" mass="9071">MSMRKFPILPVTTKEMESKKGGEPPNLPSKGDGQDNLAFQADFGAALERQQQKLNEDAKDLSMDEHRIPIEKLLARYGTDP</sequence>
<protein>
    <submittedName>
        <fullName evidence="2">Uncharacterized protein</fullName>
    </submittedName>
</protein>
<feature type="region of interest" description="Disordered" evidence="1">
    <location>
        <begin position="1"/>
        <end position="60"/>
    </location>
</feature>
<comment type="caution">
    <text evidence="2">The sequence shown here is derived from an EMBL/GenBank/DDBJ whole genome shotgun (WGS) entry which is preliminary data.</text>
</comment>
<gene>
    <name evidence="2" type="ORF">AFUS01_LOCUS16034</name>
</gene>
<reference evidence="2" key="1">
    <citation type="submission" date="2021-06" db="EMBL/GenBank/DDBJ databases">
        <authorList>
            <person name="Hodson N. C."/>
            <person name="Mongue J. A."/>
            <person name="Jaron S. K."/>
        </authorList>
    </citation>
    <scope>NUCLEOTIDE SEQUENCE</scope>
</reference>
<feature type="compositionally biased region" description="Basic and acidic residues" evidence="1">
    <location>
        <begin position="50"/>
        <end position="60"/>
    </location>
</feature>